<proteinExistence type="predicted"/>
<dbReference type="AlphaFoldDB" id="A0A1F4URK7"/>
<evidence type="ECO:0000313" key="2">
    <source>
        <dbReference type="Proteomes" id="UP000176608"/>
    </source>
</evidence>
<sequence>MWRWGKITVEEFSNRRSSQSPKEEQMMNKLKINALVAQILTSPAFANRILGTAEMRRAAIAEMNWDETEEAATIAALLNIHANNVDTFIAACDGLIEQPVP</sequence>
<dbReference type="STRING" id="1802617.A2886_02300"/>
<reference evidence="1 2" key="1">
    <citation type="journal article" date="2016" name="Nat. Commun.">
        <title>Thousands of microbial genomes shed light on interconnected biogeochemical processes in an aquifer system.</title>
        <authorList>
            <person name="Anantharaman K."/>
            <person name="Brown C.T."/>
            <person name="Hug L.A."/>
            <person name="Sharon I."/>
            <person name="Castelle C.J."/>
            <person name="Probst A.J."/>
            <person name="Thomas B.C."/>
            <person name="Singh A."/>
            <person name="Wilkins M.J."/>
            <person name="Karaoz U."/>
            <person name="Brodie E.L."/>
            <person name="Williams K.H."/>
            <person name="Hubbard S.S."/>
            <person name="Banfield J.F."/>
        </authorList>
    </citation>
    <scope>NUCLEOTIDE SEQUENCE [LARGE SCALE GENOMIC DNA]</scope>
</reference>
<dbReference type="Proteomes" id="UP000176608">
    <property type="component" value="Unassembled WGS sequence"/>
</dbReference>
<organism evidence="1 2">
    <name type="scientific">candidate division WWE3 bacterium RIFCSPHIGHO2_01_FULL_42_13</name>
    <dbReference type="NCBI Taxonomy" id="1802617"/>
    <lineage>
        <taxon>Bacteria</taxon>
        <taxon>Katanobacteria</taxon>
    </lineage>
</organism>
<gene>
    <name evidence="1" type="ORF">A2886_02300</name>
</gene>
<name>A0A1F4URK7_UNCKA</name>
<evidence type="ECO:0000313" key="1">
    <source>
        <dbReference type="EMBL" id="OGC47595.1"/>
    </source>
</evidence>
<protein>
    <submittedName>
        <fullName evidence="1">Uncharacterized protein</fullName>
    </submittedName>
</protein>
<dbReference type="EMBL" id="MEVA01000006">
    <property type="protein sequence ID" value="OGC47595.1"/>
    <property type="molecule type" value="Genomic_DNA"/>
</dbReference>
<comment type="caution">
    <text evidence="1">The sequence shown here is derived from an EMBL/GenBank/DDBJ whole genome shotgun (WGS) entry which is preliminary data.</text>
</comment>
<accession>A0A1F4URK7</accession>